<name>A0AAE4IHD9_BACUN</name>
<organism evidence="1 2">
    <name type="scientific">Bacteroides uniformis</name>
    <dbReference type="NCBI Taxonomy" id="820"/>
    <lineage>
        <taxon>Bacteria</taxon>
        <taxon>Pseudomonadati</taxon>
        <taxon>Bacteroidota</taxon>
        <taxon>Bacteroidia</taxon>
        <taxon>Bacteroidales</taxon>
        <taxon>Bacteroidaceae</taxon>
        <taxon>Bacteroides</taxon>
    </lineage>
</organism>
<protein>
    <submittedName>
        <fullName evidence="1">Uncharacterized protein</fullName>
    </submittedName>
</protein>
<evidence type="ECO:0000313" key="1">
    <source>
        <dbReference type="EMBL" id="MDU0245963.1"/>
    </source>
</evidence>
<gene>
    <name evidence="1" type="ORF">RVH16_14770</name>
</gene>
<proteinExistence type="predicted"/>
<accession>A0AAE4IHD9</accession>
<reference evidence="1" key="1">
    <citation type="submission" date="2023-10" db="EMBL/GenBank/DDBJ databases">
        <title>Genome of Potential pathogenic bacteria in Crohn's disease.</title>
        <authorList>
            <person name="Rodriguez-Palacios A."/>
        </authorList>
    </citation>
    <scope>NUCLEOTIDE SEQUENCE</scope>
    <source>
        <strain evidence="1">CavFT-hAR50</strain>
    </source>
</reference>
<comment type="caution">
    <text evidence="1">The sequence shown here is derived from an EMBL/GenBank/DDBJ whole genome shotgun (WGS) entry which is preliminary data.</text>
</comment>
<dbReference type="EMBL" id="JAWDEU010000002">
    <property type="protein sequence ID" value="MDU0245963.1"/>
    <property type="molecule type" value="Genomic_DNA"/>
</dbReference>
<dbReference type="RefSeq" id="WP_022163534.1">
    <property type="nucleotide sequence ID" value="NZ_JAWDEU010000002.1"/>
</dbReference>
<evidence type="ECO:0000313" key="2">
    <source>
        <dbReference type="Proteomes" id="UP001181247"/>
    </source>
</evidence>
<sequence>MGKCKYCHRDAGWFQHSHSECEKKYNDGKLKLRNILMSCFSNLQDFYCREQEINEIISSSYIDEATKEKIFVDVLDDVIEKYLEDNIINDAEKQSVARFIQFSQIPQAILNQHHSIEKMLQADVIQDILNGNKPSPKITIAGNFPFMLSRNETMIWLFRDIIFYEQKIKREYVGRSSGISVRVAKGIYYRTGGFRGHPVETTYMQRISVGSVCLTDKHIYFSSPEKSFRLSFDKIINIDTYSNGVGLQKDGANSKPIFLEGINSWFVYNVIMNLRHV</sequence>
<dbReference type="Proteomes" id="UP001181247">
    <property type="component" value="Unassembled WGS sequence"/>
</dbReference>
<dbReference type="AlphaFoldDB" id="A0AAE4IHD9"/>